<evidence type="ECO:0008006" key="3">
    <source>
        <dbReference type="Google" id="ProtNLM"/>
    </source>
</evidence>
<dbReference type="OrthoDB" id="6893585at2"/>
<accession>A0A1V2JMU8</accession>
<organism evidence="1 2">
    <name type="scientific">Pseudomonas azotoformans</name>
    <dbReference type="NCBI Taxonomy" id="47878"/>
    <lineage>
        <taxon>Bacteria</taxon>
        <taxon>Pseudomonadati</taxon>
        <taxon>Pseudomonadota</taxon>
        <taxon>Gammaproteobacteria</taxon>
        <taxon>Pseudomonadales</taxon>
        <taxon>Pseudomonadaceae</taxon>
        <taxon>Pseudomonas</taxon>
    </lineage>
</organism>
<comment type="caution">
    <text evidence="1">The sequence shown here is derived from an EMBL/GenBank/DDBJ whole genome shotgun (WGS) entry which is preliminary data.</text>
</comment>
<dbReference type="RefSeq" id="WP_071495360.1">
    <property type="nucleotide sequence ID" value="NZ_LT629702.1"/>
</dbReference>
<keyword evidence="2" id="KW-1185">Reference proteome</keyword>
<reference evidence="1 2" key="1">
    <citation type="submission" date="2016-10" db="EMBL/GenBank/DDBJ databases">
        <title>Pseudomonas lactis sp. nov. and Pseudomonas paralactis sp. nov., isolated from bovine raw milk.</title>
        <authorList>
            <person name="Von Neubeck M."/>
            <person name="Huptas C."/>
            <person name="Glueck C."/>
            <person name="Krewinkel M."/>
            <person name="Stoeckel M."/>
            <person name="Stressler T."/>
            <person name="Fischer L."/>
            <person name="Hinrichs J."/>
            <person name="Scherer S."/>
            <person name="Wenning M."/>
        </authorList>
    </citation>
    <scope>NUCLEOTIDE SEQUENCE [LARGE SCALE GENOMIC DNA]</scope>
    <source>
        <strain evidence="1 2">DSM 18862</strain>
    </source>
</reference>
<dbReference type="Proteomes" id="UP000188559">
    <property type="component" value="Unassembled WGS sequence"/>
</dbReference>
<evidence type="ECO:0000313" key="1">
    <source>
        <dbReference type="EMBL" id="ONH46772.1"/>
    </source>
</evidence>
<dbReference type="GeneID" id="57373164"/>
<name>A0A1V2JMU8_PSEAZ</name>
<dbReference type="InterPro" id="IPR058702">
    <property type="entry name" value="MafI2-like"/>
</dbReference>
<dbReference type="AlphaFoldDB" id="A0A1V2JMU8"/>
<sequence>MNAEAELKAWNFQVLMLVQAMLGAVTPNFRMVVLYCEDDVWVIRFYLEENIEDDIGEVEDIICQYTAYQGADLKCRSEIFVGNEDLPSLSEAERVVYRRKE</sequence>
<dbReference type="EMBL" id="MNPV01000002">
    <property type="protein sequence ID" value="ONH46772.1"/>
    <property type="molecule type" value="Genomic_DNA"/>
</dbReference>
<dbReference type="Pfam" id="PF26541">
    <property type="entry name" value="MafI2"/>
    <property type="match status" value="1"/>
</dbReference>
<gene>
    <name evidence="1" type="ORF">BLL37_07845</name>
</gene>
<protein>
    <recommendedName>
        <fullName evidence="3">Colicin</fullName>
    </recommendedName>
</protein>
<proteinExistence type="predicted"/>
<evidence type="ECO:0000313" key="2">
    <source>
        <dbReference type="Proteomes" id="UP000188559"/>
    </source>
</evidence>